<sequence>MNAHDTRALPRNGLPLTVLGLGCSQLGGLYEAMPDTEAEALMDAAWAAGVRYFDSAPFYGYTLSEHRAGRALAARPRDAFILSTKVGRLMRPDPGVRPGDDGWAAPLPFRPVFDYSYDGILRSHDDSRQRLGLARIDVLYVHDIGRMTHGERHAHHWHSLTKGGGFRALEALRAAGEIGAVGLGVNEWEVAADALDETALDVILLAGRYTLLEQTALAPLLDRCVRTRTGLVVGGVFNSGVLAGNGKFNYADAPADVVDKVARLAAACERFAVPLPAAALQFPFAHPAVVSCVTGARSVAQLQQNIAWLERDIPDALWDALRREALIDDAAPVPRSAT</sequence>
<dbReference type="HOGENOM" id="CLU_023205_5_0_4"/>
<keyword evidence="3" id="KW-1185">Reference proteome</keyword>
<dbReference type="KEGG" id="bgp:BGL_2c24740"/>
<reference evidence="2 3" key="2">
    <citation type="journal article" date="2016" name="Appl. Microbiol. Biotechnol.">
        <title>Mutations improving production and secretion of extracellular lipase by Burkholderia glumae PG1.</title>
        <authorList>
            <person name="Knapp A."/>
            <person name="Voget S."/>
            <person name="Gao R."/>
            <person name="Zaburannyi N."/>
            <person name="Krysciak D."/>
            <person name="Breuer M."/>
            <person name="Hauer B."/>
            <person name="Streit W.R."/>
            <person name="Muller R."/>
            <person name="Daniel R."/>
            <person name="Jaeger K.E."/>
        </authorList>
    </citation>
    <scope>NUCLEOTIDE SEQUENCE [LARGE SCALE GENOMIC DNA]</scope>
    <source>
        <strain evidence="2 3">PG1</strain>
    </source>
</reference>
<dbReference type="InterPro" id="IPR020471">
    <property type="entry name" value="AKR"/>
</dbReference>
<protein>
    <submittedName>
        <fullName evidence="2">Pyridoxal 4-dehydrogenase</fullName>
        <ecNumber evidence="2">1.1.1.107</ecNumber>
    </submittedName>
</protein>
<dbReference type="PANTHER" id="PTHR42686:SF1">
    <property type="entry name" value="GH17980P-RELATED"/>
    <property type="match status" value="1"/>
</dbReference>
<dbReference type="RefSeq" id="WP_042628799.1">
    <property type="nucleotide sequence ID" value="NZ_CP002581.1"/>
</dbReference>
<name>A0A0B6SB66_BURPL</name>
<reference evidence="3" key="1">
    <citation type="submission" date="2011-03" db="EMBL/GenBank/DDBJ databases">
        <authorList>
            <person name="Voget S."/>
            <person name="Streit W.R."/>
            <person name="Jaeger K.E."/>
            <person name="Daniel R."/>
        </authorList>
    </citation>
    <scope>NUCLEOTIDE SEQUENCE [LARGE SCALE GENOMIC DNA]</scope>
    <source>
        <strain evidence="3">PG1</strain>
    </source>
</reference>
<evidence type="ECO:0000313" key="2">
    <source>
        <dbReference type="EMBL" id="AJK50530.1"/>
    </source>
</evidence>
<dbReference type="Gene3D" id="3.20.20.100">
    <property type="entry name" value="NADP-dependent oxidoreductase domain"/>
    <property type="match status" value="1"/>
</dbReference>
<dbReference type="InterPro" id="IPR036812">
    <property type="entry name" value="NAD(P)_OxRdtase_dom_sf"/>
</dbReference>
<dbReference type="GO" id="GO:0050235">
    <property type="term" value="F:pyridoxal 4-dehydrogenase activity"/>
    <property type="evidence" value="ECO:0007669"/>
    <property type="project" value="UniProtKB-EC"/>
</dbReference>
<organism evidence="2 3">
    <name type="scientific">Burkholderia plantarii</name>
    <dbReference type="NCBI Taxonomy" id="41899"/>
    <lineage>
        <taxon>Bacteria</taxon>
        <taxon>Pseudomonadati</taxon>
        <taxon>Pseudomonadota</taxon>
        <taxon>Betaproteobacteria</taxon>
        <taxon>Burkholderiales</taxon>
        <taxon>Burkholderiaceae</taxon>
        <taxon>Burkholderia</taxon>
    </lineage>
</organism>
<dbReference type="AlphaFoldDB" id="A0A0B6SB66"/>
<dbReference type="Pfam" id="PF00248">
    <property type="entry name" value="Aldo_ket_red"/>
    <property type="match status" value="1"/>
</dbReference>
<dbReference type="InterPro" id="IPR023210">
    <property type="entry name" value="NADP_OxRdtase_dom"/>
</dbReference>
<dbReference type="EMBL" id="CP002581">
    <property type="protein sequence ID" value="AJK50530.1"/>
    <property type="molecule type" value="Genomic_DNA"/>
</dbReference>
<dbReference type="PROSITE" id="PS51257">
    <property type="entry name" value="PROKAR_LIPOPROTEIN"/>
    <property type="match status" value="1"/>
</dbReference>
<gene>
    <name evidence="2" type="ORF">BGL_2c24740</name>
</gene>
<keyword evidence="2" id="KW-0560">Oxidoreductase</keyword>
<dbReference type="PANTHER" id="PTHR42686">
    <property type="entry name" value="GH17980P-RELATED"/>
    <property type="match status" value="1"/>
</dbReference>
<evidence type="ECO:0000259" key="1">
    <source>
        <dbReference type="Pfam" id="PF00248"/>
    </source>
</evidence>
<accession>A0A0B6SB66</accession>
<dbReference type="EC" id="1.1.1.107" evidence="2"/>
<feature type="domain" description="NADP-dependent oxidoreductase" evidence="1">
    <location>
        <begin position="19"/>
        <end position="321"/>
    </location>
</feature>
<proteinExistence type="predicted"/>
<dbReference type="GO" id="GO:0005829">
    <property type="term" value="C:cytosol"/>
    <property type="evidence" value="ECO:0007669"/>
    <property type="project" value="TreeGrafter"/>
</dbReference>
<dbReference type="SUPFAM" id="SSF51430">
    <property type="entry name" value="NAD(P)-linked oxidoreductase"/>
    <property type="match status" value="1"/>
</dbReference>
<evidence type="ECO:0000313" key="3">
    <source>
        <dbReference type="Proteomes" id="UP000031838"/>
    </source>
</evidence>
<dbReference type="Proteomes" id="UP000031838">
    <property type="component" value="Chromosome 2"/>
</dbReference>